<evidence type="ECO:0008006" key="4">
    <source>
        <dbReference type="Google" id="ProtNLM"/>
    </source>
</evidence>
<accession>A0ABQ7FV97</accession>
<reference evidence="2" key="1">
    <citation type="submission" date="2017-08" db="EMBL/GenBank/DDBJ databases">
        <authorList>
            <person name="Polle J.E."/>
            <person name="Barry K."/>
            <person name="Cushman J."/>
            <person name="Schmutz J."/>
            <person name="Tran D."/>
            <person name="Hathwaick L.T."/>
            <person name="Yim W.C."/>
            <person name="Jenkins J."/>
            <person name="Mckie-Krisberg Z.M."/>
            <person name="Prochnik S."/>
            <person name="Lindquist E."/>
            <person name="Dockter R.B."/>
            <person name="Adam C."/>
            <person name="Molina H."/>
            <person name="Bunkerborg J."/>
            <person name="Jin E."/>
            <person name="Buchheim M."/>
            <person name="Magnuson J."/>
        </authorList>
    </citation>
    <scope>NUCLEOTIDE SEQUENCE</scope>
    <source>
        <strain evidence="2">CCAP 19/18</strain>
    </source>
</reference>
<dbReference type="Proteomes" id="UP000815325">
    <property type="component" value="Unassembled WGS sequence"/>
</dbReference>
<organism evidence="2 3">
    <name type="scientific">Dunaliella salina</name>
    <name type="common">Green alga</name>
    <name type="synonym">Protococcus salinus</name>
    <dbReference type="NCBI Taxonomy" id="3046"/>
    <lineage>
        <taxon>Eukaryota</taxon>
        <taxon>Viridiplantae</taxon>
        <taxon>Chlorophyta</taxon>
        <taxon>core chlorophytes</taxon>
        <taxon>Chlorophyceae</taxon>
        <taxon>CS clade</taxon>
        <taxon>Chlamydomonadales</taxon>
        <taxon>Dunaliellaceae</taxon>
        <taxon>Dunaliella</taxon>
    </lineage>
</organism>
<dbReference type="EMBL" id="MU071053">
    <property type="protein sequence ID" value="KAF5826310.1"/>
    <property type="molecule type" value="Genomic_DNA"/>
</dbReference>
<evidence type="ECO:0000256" key="1">
    <source>
        <dbReference type="SAM" id="MobiDB-lite"/>
    </source>
</evidence>
<evidence type="ECO:0000313" key="2">
    <source>
        <dbReference type="EMBL" id="KAF5826310.1"/>
    </source>
</evidence>
<proteinExistence type="predicted"/>
<feature type="region of interest" description="Disordered" evidence="1">
    <location>
        <begin position="34"/>
        <end position="68"/>
    </location>
</feature>
<gene>
    <name evidence="2" type="ORF">DUNSADRAFT_3649</name>
</gene>
<evidence type="ECO:0000313" key="3">
    <source>
        <dbReference type="Proteomes" id="UP000815325"/>
    </source>
</evidence>
<protein>
    <recommendedName>
        <fullName evidence="4">Encoded protein</fullName>
    </recommendedName>
</protein>
<keyword evidence="3" id="KW-1185">Reference proteome</keyword>
<name>A0ABQ7FV97_DUNSA</name>
<comment type="caution">
    <text evidence="2">The sequence shown here is derived from an EMBL/GenBank/DDBJ whole genome shotgun (WGS) entry which is preliminary data.</text>
</comment>
<sequence length="101" mass="11518">MPPKQNQKGGRIDYARPFFQRTLRREEIQEDIAAIQTSSRREHRAPARYSDQQYQQGSAAALHQQQSQYAHQALQQNKYGTFLPGAVQMPPPGNFYSVAAL</sequence>
<feature type="compositionally biased region" description="Low complexity" evidence="1">
    <location>
        <begin position="55"/>
        <end position="68"/>
    </location>
</feature>